<sequence>MTSSRNYPTLTHVLYVDDILVFYRKTKRNLSSLMDLFQSYGNVSDQIINPNKCLLFSSSMTPYIMLEIESLLGFKVGNLSFSYLGVPIFVGFHNKPTDFHSAFIQISVSITLAGMLSKGFLSYSMLEFSFLKSFDVDIHPPKPHLIKRVDCCPPLAGTIKCNEDGLAKGVGHTSMMSSLPLSWTLRLPLSRPSKSSLSLGDLVFVVSISMRNSNIVSIARPCGMLCVDTVEVFLFSMSCDGTVLREGVEEVRMAWNMVLRGWKGVFTMMERMGKMGFRLDGEGWFSQELPALGCCFGAMESAVVVDLKVGMCEGEGENLNGVRVNENDWNVAKRGWDAQVLGEAPYKFTNALEAITKLRAEPKANNQYLPPFDRTSGEYFVYNGIQTFACRFFLQKAVASGGSNLARLGELGGKLLPYFAINRGRSEGRRGSAFLTLLILSKLLRKIISVKKIEAEALP</sequence>
<dbReference type="InterPro" id="IPR005995">
    <property type="entry name" value="Pgm_bpd_ind"/>
</dbReference>
<dbReference type="GO" id="GO:0006007">
    <property type="term" value="P:glucose catabolic process"/>
    <property type="evidence" value="ECO:0007669"/>
    <property type="project" value="InterPro"/>
</dbReference>
<comment type="caution">
    <text evidence="1">The sequence shown here is derived from an EMBL/GenBank/DDBJ whole genome shotgun (WGS) entry which is preliminary data.</text>
</comment>
<proteinExistence type="predicted"/>
<evidence type="ECO:0000313" key="1">
    <source>
        <dbReference type="EMBL" id="RZC11578.1"/>
    </source>
</evidence>
<dbReference type="GO" id="GO:0030145">
    <property type="term" value="F:manganese ion binding"/>
    <property type="evidence" value="ECO:0007669"/>
    <property type="project" value="TreeGrafter"/>
</dbReference>
<gene>
    <name evidence="1" type="ORF">D0Y65_011673</name>
</gene>
<dbReference type="PANTHER" id="PTHR31637:SF7">
    <property type="entry name" value="2,3-BISPHOSPHOGLYCERATE-INDEPENDENT PHOSPHOGLYCERATE MUTASE 1"/>
    <property type="match status" value="1"/>
</dbReference>
<accession>A0A445KLG5</accession>
<reference evidence="1 2" key="1">
    <citation type="submission" date="2018-09" db="EMBL/GenBank/DDBJ databases">
        <title>A high-quality reference genome of wild soybean provides a powerful tool to mine soybean genomes.</title>
        <authorList>
            <person name="Xie M."/>
            <person name="Chung C.Y.L."/>
            <person name="Li M.-W."/>
            <person name="Wong F.-L."/>
            <person name="Chan T.-F."/>
            <person name="Lam H.-M."/>
        </authorList>
    </citation>
    <scope>NUCLEOTIDE SEQUENCE [LARGE SCALE GENOMIC DNA]</scope>
    <source>
        <strain evidence="2">cv. W05</strain>
        <tissue evidence="1">Hypocotyl of etiolated seedlings</tissue>
    </source>
</reference>
<dbReference type="Proteomes" id="UP000289340">
    <property type="component" value="Chromosome 5"/>
</dbReference>
<dbReference type="PANTHER" id="PTHR31637">
    <property type="entry name" value="2,3-BISPHOSPHOGLYCERATE-INDEPENDENT PHOSPHOGLYCERATE MUTASE"/>
    <property type="match status" value="1"/>
</dbReference>
<dbReference type="GO" id="GO:0004619">
    <property type="term" value="F:phosphoglycerate mutase activity"/>
    <property type="evidence" value="ECO:0007669"/>
    <property type="project" value="InterPro"/>
</dbReference>
<evidence type="ECO:0000313" key="2">
    <source>
        <dbReference type="Proteomes" id="UP000289340"/>
    </source>
</evidence>
<dbReference type="AlphaFoldDB" id="A0A445KLG5"/>
<dbReference type="EMBL" id="QZWG01000005">
    <property type="protein sequence ID" value="RZC11578.1"/>
    <property type="molecule type" value="Genomic_DNA"/>
</dbReference>
<name>A0A445KLG5_GLYSO</name>
<keyword evidence="2" id="KW-1185">Reference proteome</keyword>
<protein>
    <submittedName>
        <fullName evidence="1">2,3-bisphosphoglycerate-independent phosphoglycerate mutase</fullName>
    </submittedName>
</protein>
<organism evidence="1 2">
    <name type="scientific">Glycine soja</name>
    <name type="common">Wild soybean</name>
    <dbReference type="NCBI Taxonomy" id="3848"/>
    <lineage>
        <taxon>Eukaryota</taxon>
        <taxon>Viridiplantae</taxon>
        <taxon>Streptophyta</taxon>
        <taxon>Embryophyta</taxon>
        <taxon>Tracheophyta</taxon>
        <taxon>Spermatophyta</taxon>
        <taxon>Magnoliopsida</taxon>
        <taxon>eudicotyledons</taxon>
        <taxon>Gunneridae</taxon>
        <taxon>Pentapetalae</taxon>
        <taxon>rosids</taxon>
        <taxon>fabids</taxon>
        <taxon>Fabales</taxon>
        <taxon>Fabaceae</taxon>
        <taxon>Papilionoideae</taxon>
        <taxon>50 kb inversion clade</taxon>
        <taxon>NPAAA clade</taxon>
        <taxon>indigoferoid/millettioid clade</taxon>
        <taxon>Phaseoleae</taxon>
        <taxon>Glycine</taxon>
        <taxon>Glycine subgen. Soja</taxon>
    </lineage>
</organism>